<evidence type="ECO:0000313" key="3">
    <source>
        <dbReference type="Proteomes" id="UP000494040"/>
    </source>
</evidence>
<dbReference type="Proteomes" id="UP000494040">
    <property type="component" value="Unassembled WGS sequence"/>
</dbReference>
<dbReference type="SUPFAM" id="SSF49785">
    <property type="entry name" value="Galactose-binding domain-like"/>
    <property type="match status" value="1"/>
</dbReference>
<dbReference type="PANTHER" id="PTHR11370:SF5">
    <property type="entry name" value="DNA REPAIR PROTEIN XRCC1"/>
    <property type="match status" value="1"/>
</dbReference>
<dbReference type="GO" id="GO:0005634">
    <property type="term" value="C:nucleus"/>
    <property type="evidence" value="ECO:0007669"/>
    <property type="project" value="InterPro"/>
</dbReference>
<organism evidence="2 3">
    <name type="scientific">Cimex lectularius</name>
    <name type="common">Bed bug</name>
    <name type="synonym">Acanthia lectularia</name>
    <dbReference type="NCBI Taxonomy" id="79782"/>
    <lineage>
        <taxon>Eukaryota</taxon>
        <taxon>Metazoa</taxon>
        <taxon>Ecdysozoa</taxon>
        <taxon>Arthropoda</taxon>
        <taxon>Hexapoda</taxon>
        <taxon>Insecta</taxon>
        <taxon>Pterygota</taxon>
        <taxon>Neoptera</taxon>
        <taxon>Paraneoptera</taxon>
        <taxon>Hemiptera</taxon>
        <taxon>Heteroptera</taxon>
        <taxon>Panheteroptera</taxon>
        <taxon>Cimicomorpha</taxon>
        <taxon>Cimicidae</taxon>
        <taxon>Cimex</taxon>
    </lineage>
</organism>
<dbReference type="GO" id="GO:0003684">
    <property type="term" value="F:damaged DNA binding"/>
    <property type="evidence" value="ECO:0007669"/>
    <property type="project" value="InterPro"/>
</dbReference>
<dbReference type="Pfam" id="PF01834">
    <property type="entry name" value="XRCC1_N"/>
    <property type="match status" value="1"/>
</dbReference>
<dbReference type="KEGG" id="clec:106668972"/>
<sequence>MPPIKLKKVVSVSSEDSNHQAENLLDYGFRTKWKCKSASDKEISVVIELEKPSKILSVDICNENSAFIEILVGRSESPADFEVLLKKSTLMTAEDAKTGKGVNNNKYFTSDALCTKIRDERWDLVKLVCSQPYLSTQYGLSFVVFSD</sequence>
<protein>
    <recommendedName>
        <fullName evidence="1">DNA-repair protein Xrcc1 N-terminal domain-containing protein</fullName>
    </recommendedName>
</protein>
<name>A0A8I6S135_CIMLE</name>
<dbReference type="AlphaFoldDB" id="A0A8I6S135"/>
<dbReference type="OrthoDB" id="25840at2759"/>
<feature type="domain" description="DNA-repair protein Xrcc1 N-terminal" evidence="1">
    <location>
        <begin position="1"/>
        <end position="145"/>
    </location>
</feature>
<evidence type="ECO:0000259" key="1">
    <source>
        <dbReference type="Pfam" id="PF01834"/>
    </source>
</evidence>
<dbReference type="RefSeq" id="XP_014253681.1">
    <property type="nucleotide sequence ID" value="XM_014398195.1"/>
</dbReference>
<dbReference type="GO" id="GO:0000012">
    <property type="term" value="P:single strand break repair"/>
    <property type="evidence" value="ECO:0007669"/>
    <property type="project" value="InterPro"/>
</dbReference>
<dbReference type="InterPro" id="IPR002706">
    <property type="entry name" value="Xrcc1_N"/>
</dbReference>
<keyword evidence="3" id="KW-1185">Reference proteome</keyword>
<dbReference type="InterPro" id="IPR008979">
    <property type="entry name" value="Galactose-bd-like_sf"/>
</dbReference>
<reference evidence="2" key="1">
    <citation type="submission" date="2022-01" db="UniProtKB">
        <authorList>
            <consortium name="EnsemblMetazoa"/>
        </authorList>
    </citation>
    <scope>IDENTIFICATION</scope>
</reference>
<dbReference type="FunFam" id="2.60.120.260:FF:000025">
    <property type="entry name" value="DNA repair protein XRCC1 isoform X1"/>
    <property type="match status" value="1"/>
</dbReference>
<dbReference type="OMA" id="CNENSAF"/>
<dbReference type="GO" id="GO:0006284">
    <property type="term" value="P:base-excision repair"/>
    <property type="evidence" value="ECO:0007669"/>
    <property type="project" value="TreeGrafter"/>
</dbReference>
<dbReference type="Gene3D" id="2.60.120.260">
    <property type="entry name" value="Galactose-binding domain-like"/>
    <property type="match status" value="1"/>
</dbReference>
<evidence type="ECO:0000313" key="2">
    <source>
        <dbReference type="EnsemblMetazoa" id="XP_014253681.1"/>
    </source>
</evidence>
<dbReference type="EnsemblMetazoa" id="XM_014398195.1">
    <property type="protein sequence ID" value="XP_014253681.1"/>
    <property type="gene ID" value="LOC106668972"/>
</dbReference>
<accession>A0A8I6S135</accession>
<dbReference type="GeneID" id="106668972"/>
<proteinExistence type="predicted"/>
<dbReference type="PANTHER" id="PTHR11370">
    <property type="entry name" value="DNA-REPAIR PROTEIN XRCC1"/>
    <property type="match status" value="1"/>
</dbReference>